<dbReference type="Proteomes" id="UP000008312">
    <property type="component" value="Unassembled WGS sequence"/>
</dbReference>
<sequence>MEKTKLGELEAGDLIALEALEDGVRRFELNECEVDAMEVKNAMLMSGEQCLVIARKIGEKRCTVVASRKLDMVEKMAKKKDHPNVVTLLFSGSDGEKSQWKIEAKDTMAVCSEISNALAQLD</sequence>
<name>D8LYR8_BLAHO</name>
<accession>D8LYR8</accession>
<dbReference type="EMBL" id="FN668639">
    <property type="protein sequence ID" value="CBK20723.2"/>
    <property type="molecule type" value="Genomic_DNA"/>
</dbReference>
<organism evidence="1">
    <name type="scientific">Blastocystis hominis</name>
    <dbReference type="NCBI Taxonomy" id="12968"/>
    <lineage>
        <taxon>Eukaryota</taxon>
        <taxon>Sar</taxon>
        <taxon>Stramenopiles</taxon>
        <taxon>Bigyra</taxon>
        <taxon>Opalozoa</taxon>
        <taxon>Opalinata</taxon>
        <taxon>Blastocystidae</taxon>
        <taxon>Blastocystis</taxon>
    </lineage>
</organism>
<keyword evidence="2" id="KW-1185">Reference proteome</keyword>
<dbReference type="AlphaFoldDB" id="D8LYR8"/>
<evidence type="ECO:0000313" key="1">
    <source>
        <dbReference type="EMBL" id="CBK20723.2"/>
    </source>
</evidence>
<evidence type="ECO:0000313" key="2">
    <source>
        <dbReference type="Proteomes" id="UP000008312"/>
    </source>
</evidence>
<reference evidence="1" key="1">
    <citation type="submission" date="2010-02" db="EMBL/GenBank/DDBJ databases">
        <title>Sequencing and annotation of the Blastocystis hominis genome.</title>
        <authorList>
            <person name="Wincker P."/>
        </authorList>
    </citation>
    <scope>NUCLEOTIDE SEQUENCE</scope>
    <source>
        <strain evidence="1">Singapore isolate B</strain>
    </source>
</reference>
<dbReference type="OrthoDB" id="10671774at2759"/>
<proteinExistence type="predicted"/>
<dbReference type="GeneID" id="24918287"/>
<dbReference type="RefSeq" id="XP_012894771.1">
    <property type="nucleotide sequence ID" value="XM_013039317.1"/>
</dbReference>
<protein>
    <submittedName>
        <fullName evidence="1">Uncharacterized protein</fullName>
    </submittedName>
</protein>
<gene>
    <name evidence="1" type="ORF">GSBLH_T00001003001</name>
</gene>
<dbReference type="InParanoid" id="D8LYR8"/>